<gene>
    <name evidence="10" type="ORF">HS088_TW03G00030</name>
</gene>
<dbReference type="OrthoDB" id="6770063at2759"/>
<feature type="domain" description="Major facilitator superfamily (MFS) profile" evidence="9">
    <location>
        <begin position="46"/>
        <end position="497"/>
    </location>
</feature>
<dbReference type="InterPro" id="IPR036259">
    <property type="entry name" value="MFS_trans_sf"/>
</dbReference>
<feature type="compositionally biased region" description="Polar residues" evidence="7">
    <location>
        <begin position="264"/>
        <end position="279"/>
    </location>
</feature>
<dbReference type="Proteomes" id="UP000593562">
    <property type="component" value="Unassembled WGS sequence"/>
</dbReference>
<keyword evidence="2" id="KW-0813">Transport</keyword>
<feature type="transmembrane region" description="Helical" evidence="8">
    <location>
        <begin position="187"/>
        <end position="205"/>
    </location>
</feature>
<feature type="transmembrane region" description="Helical" evidence="8">
    <location>
        <begin position="157"/>
        <end position="175"/>
    </location>
</feature>
<feature type="transmembrane region" description="Helical" evidence="8">
    <location>
        <begin position="380"/>
        <end position="398"/>
    </location>
</feature>
<evidence type="ECO:0000256" key="2">
    <source>
        <dbReference type="ARBA" id="ARBA00022448"/>
    </source>
</evidence>
<evidence type="ECO:0000256" key="1">
    <source>
        <dbReference type="ARBA" id="ARBA00004141"/>
    </source>
</evidence>
<comment type="similarity">
    <text evidence="6">Belongs to the major facilitator superfamily. Spinster (TC 2.A.1.49) family.</text>
</comment>
<comment type="caution">
    <text evidence="10">The sequence shown here is derived from an EMBL/GenBank/DDBJ whole genome shotgun (WGS) entry which is preliminary data.</text>
</comment>
<feature type="transmembrane region" description="Helical" evidence="8">
    <location>
        <begin position="404"/>
        <end position="424"/>
    </location>
</feature>
<sequence>MAEVETQHHSKPTTQVSPQPPAPIPLATMAAKDSPSKPSWFTPKRLLAMFCVINLLNYIDRGAIASNGVNGSLGICDEKGICTSGSGIQGDFKLNNFQDGVLSSAFMVGLLVASPIFASMAKSHNPFRLIGVGLSVWTFATAACGCSFNFWTIAICRMLVGVGEASFISLAAPFIDDNAPVSQKTAWLAVFYMCIPTGVALGYVYGGVVGSHFNWRYAFWAEAILMLPFAIMGFVMKPLQLKGFAHVESKQALISVETAASATEEVPSTNGNEAIHSQASSKSDKSKIGSSIMNQLSRFLNDMKVLLADPVYVINVLGYILYNFVIGAYSYWGPKAGYNIYHMNNADMMFGGVTVIGGIVGTLGGGFVLDSINATISNAFKLLSGAVFVGGIFCLTSFCLKSLYGFLALFLVGQILVFATQAPVNYVCLHCVKPSLRPLSIAMSTVSIHIFGDVPSAPLVGVFEDHVNNWRLTAIVLTSIFFLAAVMWFLGIFLNSKDLFDEVEEELSPNTKANMKPLLGGETRDETPPV</sequence>
<dbReference type="InterPro" id="IPR011701">
    <property type="entry name" value="MFS"/>
</dbReference>
<feature type="region of interest" description="Disordered" evidence="7">
    <location>
        <begin position="511"/>
        <end position="530"/>
    </location>
</feature>
<evidence type="ECO:0000256" key="4">
    <source>
        <dbReference type="ARBA" id="ARBA00022989"/>
    </source>
</evidence>
<name>A0A7J7DTK9_TRIWF</name>
<dbReference type="CDD" id="cd17328">
    <property type="entry name" value="MFS_spinster_like"/>
    <property type="match status" value="1"/>
</dbReference>
<keyword evidence="3 8" id="KW-0812">Transmembrane</keyword>
<keyword evidence="11" id="KW-1185">Reference proteome</keyword>
<protein>
    <recommendedName>
        <fullName evidence="9">Major facilitator superfamily (MFS) profile domain-containing protein</fullName>
    </recommendedName>
</protein>
<dbReference type="GO" id="GO:0016020">
    <property type="term" value="C:membrane"/>
    <property type="evidence" value="ECO:0007669"/>
    <property type="project" value="UniProtKB-SubCell"/>
</dbReference>
<keyword evidence="5 8" id="KW-0472">Membrane</keyword>
<proteinExistence type="inferred from homology"/>
<feature type="region of interest" description="Disordered" evidence="7">
    <location>
        <begin position="264"/>
        <end position="286"/>
    </location>
</feature>
<dbReference type="PROSITE" id="PS50850">
    <property type="entry name" value="MFS"/>
    <property type="match status" value="1"/>
</dbReference>
<dbReference type="InParanoid" id="A0A7J7DTK9"/>
<feature type="transmembrane region" description="Helical" evidence="8">
    <location>
        <begin position="349"/>
        <end position="368"/>
    </location>
</feature>
<evidence type="ECO:0000256" key="8">
    <source>
        <dbReference type="SAM" id="Phobius"/>
    </source>
</evidence>
<feature type="transmembrane region" description="Helical" evidence="8">
    <location>
        <begin position="472"/>
        <end position="494"/>
    </location>
</feature>
<feature type="transmembrane region" description="Helical" evidence="8">
    <location>
        <begin position="217"/>
        <end position="236"/>
    </location>
</feature>
<organism evidence="10 11">
    <name type="scientific">Tripterygium wilfordii</name>
    <name type="common">Thunder God vine</name>
    <dbReference type="NCBI Taxonomy" id="458696"/>
    <lineage>
        <taxon>Eukaryota</taxon>
        <taxon>Viridiplantae</taxon>
        <taxon>Streptophyta</taxon>
        <taxon>Embryophyta</taxon>
        <taxon>Tracheophyta</taxon>
        <taxon>Spermatophyta</taxon>
        <taxon>Magnoliopsida</taxon>
        <taxon>eudicotyledons</taxon>
        <taxon>Gunneridae</taxon>
        <taxon>Pentapetalae</taxon>
        <taxon>rosids</taxon>
        <taxon>fabids</taxon>
        <taxon>Celastrales</taxon>
        <taxon>Celastraceae</taxon>
        <taxon>Tripterygium</taxon>
    </lineage>
</organism>
<dbReference type="GO" id="GO:0022857">
    <property type="term" value="F:transmembrane transporter activity"/>
    <property type="evidence" value="ECO:0007669"/>
    <property type="project" value="InterPro"/>
</dbReference>
<feature type="region of interest" description="Disordered" evidence="7">
    <location>
        <begin position="1"/>
        <end position="37"/>
    </location>
</feature>
<accession>A0A7J7DTK9</accession>
<evidence type="ECO:0000256" key="6">
    <source>
        <dbReference type="ARBA" id="ARBA00024338"/>
    </source>
</evidence>
<feature type="transmembrane region" description="Helical" evidence="8">
    <location>
        <begin position="100"/>
        <end position="117"/>
    </location>
</feature>
<dbReference type="PANTHER" id="PTHR23505:SF79">
    <property type="entry name" value="PROTEIN SPINSTER"/>
    <property type="match status" value="1"/>
</dbReference>
<feature type="transmembrane region" description="Helical" evidence="8">
    <location>
        <begin position="305"/>
        <end position="329"/>
    </location>
</feature>
<evidence type="ECO:0000256" key="7">
    <source>
        <dbReference type="SAM" id="MobiDB-lite"/>
    </source>
</evidence>
<dbReference type="Pfam" id="PF07690">
    <property type="entry name" value="MFS_1"/>
    <property type="match status" value="1"/>
</dbReference>
<dbReference type="EMBL" id="JAAARO010000003">
    <property type="protein sequence ID" value="KAF5749705.1"/>
    <property type="molecule type" value="Genomic_DNA"/>
</dbReference>
<dbReference type="InterPro" id="IPR044770">
    <property type="entry name" value="MFS_spinster-like"/>
</dbReference>
<evidence type="ECO:0000256" key="5">
    <source>
        <dbReference type="ARBA" id="ARBA00023136"/>
    </source>
</evidence>
<reference evidence="10 11" key="1">
    <citation type="journal article" date="2020" name="Nat. Commun.">
        <title>Genome of Tripterygium wilfordii and identification of cytochrome P450 involved in triptolide biosynthesis.</title>
        <authorList>
            <person name="Tu L."/>
            <person name="Su P."/>
            <person name="Zhang Z."/>
            <person name="Gao L."/>
            <person name="Wang J."/>
            <person name="Hu T."/>
            <person name="Zhou J."/>
            <person name="Zhang Y."/>
            <person name="Zhao Y."/>
            <person name="Liu Y."/>
            <person name="Song Y."/>
            <person name="Tong Y."/>
            <person name="Lu Y."/>
            <person name="Yang J."/>
            <person name="Xu C."/>
            <person name="Jia M."/>
            <person name="Peters R.J."/>
            <person name="Huang L."/>
            <person name="Gao W."/>
        </authorList>
    </citation>
    <scope>NUCLEOTIDE SEQUENCE [LARGE SCALE GENOMIC DNA]</scope>
    <source>
        <strain evidence="11">cv. XIE 37</strain>
        <tissue evidence="10">Leaf</tissue>
    </source>
</reference>
<evidence type="ECO:0000259" key="9">
    <source>
        <dbReference type="PROSITE" id="PS50850"/>
    </source>
</evidence>
<dbReference type="InterPro" id="IPR020846">
    <property type="entry name" value="MFS_dom"/>
</dbReference>
<keyword evidence="4 8" id="KW-1133">Transmembrane helix</keyword>
<dbReference type="AlphaFoldDB" id="A0A7J7DTK9"/>
<comment type="subcellular location">
    <subcellularLocation>
        <location evidence="1">Membrane</location>
        <topology evidence="1">Multi-pass membrane protein</topology>
    </subcellularLocation>
</comment>
<feature type="transmembrane region" description="Helical" evidence="8">
    <location>
        <begin position="129"/>
        <end position="151"/>
    </location>
</feature>
<dbReference type="SUPFAM" id="SSF103473">
    <property type="entry name" value="MFS general substrate transporter"/>
    <property type="match status" value="1"/>
</dbReference>
<dbReference type="Gene3D" id="1.20.1250.20">
    <property type="entry name" value="MFS general substrate transporter like domains"/>
    <property type="match status" value="1"/>
</dbReference>
<evidence type="ECO:0000313" key="10">
    <source>
        <dbReference type="EMBL" id="KAF5749705.1"/>
    </source>
</evidence>
<evidence type="ECO:0000256" key="3">
    <source>
        <dbReference type="ARBA" id="ARBA00022692"/>
    </source>
</evidence>
<evidence type="ECO:0000313" key="11">
    <source>
        <dbReference type="Proteomes" id="UP000593562"/>
    </source>
</evidence>
<dbReference type="PANTHER" id="PTHR23505">
    <property type="entry name" value="SPINSTER"/>
    <property type="match status" value="1"/>
</dbReference>
<feature type="transmembrane region" description="Helical" evidence="8">
    <location>
        <begin position="436"/>
        <end position="452"/>
    </location>
</feature>